<comment type="caution">
    <text evidence="3">The sequence shown here is derived from an EMBL/GenBank/DDBJ whole genome shotgun (WGS) entry which is preliminary data.</text>
</comment>
<feature type="compositionally biased region" description="Low complexity" evidence="1">
    <location>
        <begin position="10"/>
        <end position="22"/>
    </location>
</feature>
<protein>
    <recommendedName>
        <fullName evidence="5">Phage holin family protein</fullName>
    </recommendedName>
</protein>
<dbReference type="RefSeq" id="WP_179445196.1">
    <property type="nucleotide sequence ID" value="NZ_JACBZS010000001.1"/>
</dbReference>
<organism evidence="3 4">
    <name type="scientific">Naumannella cuiyingiana</name>
    <dbReference type="NCBI Taxonomy" id="1347891"/>
    <lineage>
        <taxon>Bacteria</taxon>
        <taxon>Bacillati</taxon>
        <taxon>Actinomycetota</taxon>
        <taxon>Actinomycetes</taxon>
        <taxon>Propionibacteriales</taxon>
        <taxon>Propionibacteriaceae</taxon>
        <taxon>Naumannella</taxon>
    </lineage>
</organism>
<accession>A0A7Z0D9C6</accession>
<keyword evidence="2" id="KW-0812">Transmembrane</keyword>
<gene>
    <name evidence="3" type="ORF">GGQ54_001923</name>
</gene>
<proteinExistence type="predicted"/>
<evidence type="ECO:0000313" key="3">
    <source>
        <dbReference type="EMBL" id="NYI71363.1"/>
    </source>
</evidence>
<feature type="transmembrane region" description="Helical" evidence="2">
    <location>
        <begin position="67"/>
        <end position="94"/>
    </location>
</feature>
<feature type="region of interest" description="Disordered" evidence="1">
    <location>
        <begin position="1"/>
        <end position="22"/>
    </location>
</feature>
<feature type="transmembrane region" description="Helical" evidence="2">
    <location>
        <begin position="100"/>
        <end position="130"/>
    </location>
</feature>
<evidence type="ECO:0000256" key="2">
    <source>
        <dbReference type="SAM" id="Phobius"/>
    </source>
</evidence>
<dbReference type="EMBL" id="JACBZS010000001">
    <property type="protein sequence ID" value="NYI71363.1"/>
    <property type="molecule type" value="Genomic_DNA"/>
</dbReference>
<keyword evidence="4" id="KW-1185">Reference proteome</keyword>
<reference evidence="3 4" key="1">
    <citation type="submission" date="2020-07" db="EMBL/GenBank/DDBJ databases">
        <title>Sequencing the genomes of 1000 actinobacteria strains.</title>
        <authorList>
            <person name="Klenk H.-P."/>
        </authorList>
    </citation>
    <scope>NUCLEOTIDE SEQUENCE [LARGE SCALE GENOMIC DNA]</scope>
    <source>
        <strain evidence="3 4">DSM 103164</strain>
    </source>
</reference>
<evidence type="ECO:0000256" key="1">
    <source>
        <dbReference type="SAM" id="MobiDB-lite"/>
    </source>
</evidence>
<dbReference type="Proteomes" id="UP000527616">
    <property type="component" value="Unassembled WGS sequence"/>
</dbReference>
<dbReference type="Pfam" id="PF07332">
    <property type="entry name" value="Phage_holin_3_6"/>
    <property type="match status" value="1"/>
</dbReference>
<keyword evidence="2" id="KW-0472">Membrane</keyword>
<evidence type="ECO:0000313" key="4">
    <source>
        <dbReference type="Proteomes" id="UP000527616"/>
    </source>
</evidence>
<keyword evidence="2" id="KW-1133">Transmembrane helix</keyword>
<dbReference type="InterPro" id="IPR009937">
    <property type="entry name" value="Phage_holin_3_6"/>
</dbReference>
<dbReference type="AlphaFoldDB" id="A0A7Z0D9C6"/>
<evidence type="ECO:0008006" key="5">
    <source>
        <dbReference type="Google" id="ProtNLM"/>
    </source>
</evidence>
<sequence>MSDPDTTRTDAPGAWADADGPDAATLGRPRGIGALVTNIVTLIRTLLNDVLALGQAEMKPAAKHAGVAAGLFGAAAFFALNALTLLFVAGAFAIARLFGARFLVIAAGFAIMGVLLLVIAGILGAAGYFGQVKKIKGPEKTVAAMTRATESVQQAISRGVANARTHELAAKNFSDDPETYGYR</sequence>
<name>A0A7Z0D9C6_9ACTN</name>